<feature type="transmembrane region" description="Helical" evidence="9">
    <location>
        <begin position="126"/>
        <end position="147"/>
    </location>
</feature>
<evidence type="ECO:0000256" key="2">
    <source>
        <dbReference type="ARBA" id="ARBA00022448"/>
    </source>
</evidence>
<dbReference type="RefSeq" id="WP_025047218.1">
    <property type="nucleotide sequence ID" value="NZ_QBKU01000001.1"/>
</dbReference>
<keyword evidence="5 9" id="KW-0812">Transmembrane</keyword>
<evidence type="ECO:0000313" key="11">
    <source>
        <dbReference type="EMBL" id="PTX75683.1"/>
    </source>
</evidence>
<evidence type="ECO:0000256" key="8">
    <source>
        <dbReference type="ARBA" id="ARBA00038436"/>
    </source>
</evidence>
<evidence type="ECO:0000256" key="4">
    <source>
        <dbReference type="ARBA" id="ARBA00022519"/>
    </source>
</evidence>
<dbReference type="InterPro" id="IPR007387">
    <property type="entry name" value="TRAP_DctQ"/>
</dbReference>
<dbReference type="PANTHER" id="PTHR35011">
    <property type="entry name" value="2,3-DIKETO-L-GULONATE TRAP TRANSPORTER SMALL PERMEASE PROTEIN YIAM"/>
    <property type="match status" value="1"/>
</dbReference>
<evidence type="ECO:0000313" key="12">
    <source>
        <dbReference type="Proteomes" id="UP000244092"/>
    </source>
</evidence>
<keyword evidence="3" id="KW-1003">Cell membrane</keyword>
<dbReference type="GO" id="GO:0015740">
    <property type="term" value="P:C4-dicarboxylate transport"/>
    <property type="evidence" value="ECO:0007669"/>
    <property type="project" value="TreeGrafter"/>
</dbReference>
<feature type="transmembrane region" description="Helical" evidence="9">
    <location>
        <begin position="47"/>
        <end position="65"/>
    </location>
</feature>
<organism evidence="11 12">
    <name type="scientific">Sulfitobacter mediterraneus</name>
    <dbReference type="NCBI Taxonomy" id="83219"/>
    <lineage>
        <taxon>Bacteria</taxon>
        <taxon>Pseudomonadati</taxon>
        <taxon>Pseudomonadota</taxon>
        <taxon>Alphaproteobacteria</taxon>
        <taxon>Rhodobacterales</taxon>
        <taxon>Roseobacteraceae</taxon>
        <taxon>Sulfitobacter</taxon>
    </lineage>
</organism>
<dbReference type="GO" id="GO:0022857">
    <property type="term" value="F:transmembrane transporter activity"/>
    <property type="evidence" value="ECO:0007669"/>
    <property type="project" value="UniProtKB-UniRule"/>
</dbReference>
<comment type="similarity">
    <text evidence="8 9">Belongs to the TRAP transporter small permease family.</text>
</comment>
<evidence type="ECO:0000256" key="3">
    <source>
        <dbReference type="ARBA" id="ARBA00022475"/>
    </source>
</evidence>
<comment type="subunit">
    <text evidence="9">The complex comprises the extracytoplasmic solute receptor protein and the two transmembrane proteins.</text>
</comment>
<dbReference type="OrthoDB" id="4964541at2"/>
<evidence type="ECO:0000256" key="5">
    <source>
        <dbReference type="ARBA" id="ARBA00022692"/>
    </source>
</evidence>
<dbReference type="Pfam" id="PF04290">
    <property type="entry name" value="DctQ"/>
    <property type="match status" value="1"/>
</dbReference>
<keyword evidence="7 9" id="KW-0472">Membrane</keyword>
<evidence type="ECO:0000256" key="7">
    <source>
        <dbReference type="ARBA" id="ARBA00023136"/>
    </source>
</evidence>
<comment type="subcellular location">
    <subcellularLocation>
        <location evidence="1 9">Cell inner membrane</location>
        <topology evidence="1 9">Multi-pass membrane protein</topology>
    </subcellularLocation>
</comment>
<accession>A0A2T6CJK2</accession>
<comment type="caution">
    <text evidence="11">The sequence shown here is derived from an EMBL/GenBank/DDBJ whole genome shotgun (WGS) entry which is preliminary data.</text>
</comment>
<dbReference type="InterPro" id="IPR055348">
    <property type="entry name" value="DctQ"/>
</dbReference>
<protein>
    <recommendedName>
        <fullName evidence="9">TRAP transporter small permease protein</fullName>
    </recommendedName>
</protein>
<sequence>MSALDHRLGQLLRIVPITCLSLLFLLLFINVVARTFQLAGFAWFDEVVQGLFAWMVFIGAAALWRDKDHFQVHWLIETLPPAPSRLLRILIALISLCFLFAMTWYGASLTLDARALTPILDLPTSLFYAAIPISGAVMSIYACVDLFKLTTNKEIKS</sequence>
<dbReference type="PANTHER" id="PTHR35011:SF2">
    <property type="entry name" value="2,3-DIKETO-L-GULONATE TRAP TRANSPORTER SMALL PERMEASE PROTEIN YIAM"/>
    <property type="match status" value="1"/>
</dbReference>
<comment type="function">
    <text evidence="9">Part of the tripartite ATP-independent periplasmic (TRAP) transport system.</text>
</comment>
<evidence type="ECO:0000256" key="9">
    <source>
        <dbReference type="RuleBase" id="RU369079"/>
    </source>
</evidence>
<evidence type="ECO:0000259" key="10">
    <source>
        <dbReference type="Pfam" id="PF04290"/>
    </source>
</evidence>
<feature type="transmembrane region" description="Helical" evidence="9">
    <location>
        <begin position="12"/>
        <end position="35"/>
    </location>
</feature>
<keyword evidence="4 9" id="KW-0997">Cell inner membrane</keyword>
<reference evidence="11 12" key="1">
    <citation type="submission" date="2018-04" db="EMBL/GenBank/DDBJ databases">
        <title>Genomic Encyclopedia of Archaeal and Bacterial Type Strains, Phase II (KMG-II): from individual species to whole genera.</title>
        <authorList>
            <person name="Goeker M."/>
        </authorList>
    </citation>
    <scope>NUCLEOTIDE SEQUENCE [LARGE SCALE GENOMIC DNA]</scope>
    <source>
        <strain evidence="11 12">DSM 12244</strain>
    </source>
</reference>
<dbReference type="GO" id="GO:0005886">
    <property type="term" value="C:plasma membrane"/>
    <property type="evidence" value="ECO:0007669"/>
    <property type="project" value="UniProtKB-SubCell"/>
</dbReference>
<dbReference type="Proteomes" id="UP000244092">
    <property type="component" value="Unassembled WGS sequence"/>
</dbReference>
<evidence type="ECO:0000256" key="1">
    <source>
        <dbReference type="ARBA" id="ARBA00004429"/>
    </source>
</evidence>
<feature type="transmembrane region" description="Helical" evidence="9">
    <location>
        <begin position="86"/>
        <end position="106"/>
    </location>
</feature>
<dbReference type="AlphaFoldDB" id="A0A2T6CJK2"/>
<name>A0A2T6CJK2_9RHOB</name>
<gene>
    <name evidence="11" type="ORF">C8N31_101340</name>
</gene>
<dbReference type="EMBL" id="QBKU01000001">
    <property type="protein sequence ID" value="PTX75683.1"/>
    <property type="molecule type" value="Genomic_DNA"/>
</dbReference>
<proteinExistence type="inferred from homology"/>
<keyword evidence="2 9" id="KW-0813">Transport</keyword>
<feature type="domain" description="Tripartite ATP-independent periplasmic transporters DctQ component" evidence="10">
    <location>
        <begin position="23"/>
        <end position="150"/>
    </location>
</feature>
<evidence type="ECO:0000256" key="6">
    <source>
        <dbReference type="ARBA" id="ARBA00022989"/>
    </source>
</evidence>
<keyword evidence="6 9" id="KW-1133">Transmembrane helix</keyword>